<evidence type="ECO:0000313" key="3">
    <source>
        <dbReference type="Proteomes" id="UP000593915"/>
    </source>
</evidence>
<dbReference type="Proteomes" id="UP000593915">
    <property type="component" value="Chromosome"/>
</dbReference>
<reference evidence="2 3" key="1">
    <citation type="submission" date="2020-09" db="EMBL/GenBank/DDBJ databases">
        <title>Characterization of Treponema spp. from bovine digital dermatitis in Korea.</title>
        <authorList>
            <person name="Espiritu H.M."/>
            <person name="Cho Y.I."/>
            <person name="Mamuad L."/>
        </authorList>
    </citation>
    <scope>NUCLEOTIDE SEQUENCE [LARGE SCALE GENOMIC DNA]</scope>
    <source>
        <strain evidence="2 3">KS1</strain>
    </source>
</reference>
<keyword evidence="1" id="KW-0812">Transmembrane</keyword>
<name>A0A7S7AWI1_9SPIR</name>
<dbReference type="RefSeq" id="WP_194076167.1">
    <property type="nucleotide sequence ID" value="NZ_CP061839.1"/>
</dbReference>
<sequence length="232" mass="25907">MSKNPKVKIELEKAGCETISIECSQKVKLTVLQTLIELRYGLPPLNIKPIDKKGLGILLGAFALIFVVNAFAFSFYGLIATLGIIVLNLVITQNYYVNYIQKKLKEGYEVVGDDSKKIVEEAGVTPIPSDEKLKKKKIFYYIFSAVIALFFILSFILGVQNDIEESARPIVTTIIQEQLFATDIECEKVKIDEIVSDGFYKATAILNNGAEIKITIKEMSDGQIKVVIPYNQ</sequence>
<feature type="transmembrane region" description="Helical" evidence="1">
    <location>
        <begin position="78"/>
        <end position="97"/>
    </location>
</feature>
<proteinExistence type="predicted"/>
<gene>
    <name evidence="2" type="ORF">IFE08_13085</name>
</gene>
<organism evidence="2 3">
    <name type="scientific">Treponema pedis</name>
    <dbReference type="NCBI Taxonomy" id="409322"/>
    <lineage>
        <taxon>Bacteria</taxon>
        <taxon>Pseudomonadati</taxon>
        <taxon>Spirochaetota</taxon>
        <taxon>Spirochaetia</taxon>
        <taxon>Spirochaetales</taxon>
        <taxon>Treponemataceae</taxon>
        <taxon>Treponema</taxon>
    </lineage>
</organism>
<accession>A0A7S7AWI1</accession>
<evidence type="ECO:0000313" key="2">
    <source>
        <dbReference type="EMBL" id="QOW60709.1"/>
    </source>
</evidence>
<evidence type="ECO:0000256" key="1">
    <source>
        <dbReference type="SAM" id="Phobius"/>
    </source>
</evidence>
<protein>
    <submittedName>
        <fullName evidence="2">Uncharacterized protein</fullName>
    </submittedName>
</protein>
<dbReference type="AlphaFoldDB" id="A0A7S7AWI1"/>
<dbReference type="EMBL" id="CP061839">
    <property type="protein sequence ID" value="QOW60709.1"/>
    <property type="molecule type" value="Genomic_DNA"/>
</dbReference>
<keyword evidence="1" id="KW-0472">Membrane</keyword>
<feature type="transmembrane region" description="Helical" evidence="1">
    <location>
        <begin position="54"/>
        <end position="72"/>
    </location>
</feature>
<keyword evidence="1" id="KW-1133">Transmembrane helix</keyword>
<feature type="transmembrane region" description="Helical" evidence="1">
    <location>
        <begin position="138"/>
        <end position="159"/>
    </location>
</feature>